<reference evidence="3 4" key="1">
    <citation type="submission" date="2017-09" db="EMBL/GenBank/DDBJ databases">
        <title>Complete genome sequence of Verrucomicrobial strain HZ-65, isolated from freshwater.</title>
        <authorList>
            <person name="Choi A."/>
        </authorList>
    </citation>
    <scope>NUCLEOTIDE SEQUENCE [LARGE SCALE GENOMIC DNA]</scope>
    <source>
        <strain evidence="3 4">HZ-65</strain>
    </source>
</reference>
<protein>
    <submittedName>
        <fullName evidence="3">Exopolysaccharide biosynthesis protein exod</fullName>
    </submittedName>
</protein>
<dbReference type="PANTHER" id="PTHR41795:SF1">
    <property type="entry name" value="EXOPOLYSACCHARIDE SYNTHESIS PROTEIN"/>
    <property type="match status" value="1"/>
</dbReference>
<feature type="coiled-coil region" evidence="1">
    <location>
        <begin position="26"/>
        <end position="53"/>
    </location>
</feature>
<keyword evidence="2" id="KW-1133">Transmembrane helix</keyword>
<dbReference type="InterPro" id="IPR010331">
    <property type="entry name" value="ExoD"/>
</dbReference>
<evidence type="ECO:0000313" key="3">
    <source>
        <dbReference type="EMBL" id="ATC63946.1"/>
    </source>
</evidence>
<organism evidence="3 4">
    <name type="scientific">Nibricoccus aquaticus</name>
    <dbReference type="NCBI Taxonomy" id="2576891"/>
    <lineage>
        <taxon>Bacteria</taxon>
        <taxon>Pseudomonadati</taxon>
        <taxon>Verrucomicrobiota</taxon>
        <taxon>Opitutia</taxon>
        <taxon>Opitutales</taxon>
        <taxon>Opitutaceae</taxon>
        <taxon>Nibricoccus</taxon>
    </lineage>
</organism>
<dbReference type="RefSeq" id="WP_096055578.1">
    <property type="nucleotide sequence ID" value="NZ_CP023344.1"/>
</dbReference>
<evidence type="ECO:0000256" key="1">
    <source>
        <dbReference type="SAM" id="Coils"/>
    </source>
</evidence>
<accession>A0A290QCI0</accession>
<feature type="transmembrane region" description="Helical" evidence="2">
    <location>
        <begin position="85"/>
        <end position="102"/>
    </location>
</feature>
<dbReference type="EMBL" id="CP023344">
    <property type="protein sequence ID" value="ATC63946.1"/>
    <property type="molecule type" value="Genomic_DNA"/>
</dbReference>
<keyword evidence="1" id="KW-0175">Coiled coil</keyword>
<evidence type="ECO:0000313" key="4">
    <source>
        <dbReference type="Proteomes" id="UP000217265"/>
    </source>
</evidence>
<keyword evidence="2" id="KW-0812">Transmembrane</keyword>
<dbReference type="PANTHER" id="PTHR41795">
    <property type="entry name" value="EXOPOLYSACCHARIDE SYNTHESIS PROTEIN"/>
    <property type="match status" value="1"/>
</dbReference>
<keyword evidence="4" id="KW-1185">Reference proteome</keyword>
<dbReference type="PIRSF" id="PIRSF033239">
    <property type="entry name" value="ExoD"/>
    <property type="match status" value="1"/>
</dbReference>
<proteinExistence type="predicted"/>
<name>A0A290QCI0_9BACT</name>
<keyword evidence="2" id="KW-0472">Membrane</keyword>
<dbReference type="OrthoDB" id="193452at2"/>
<dbReference type="Proteomes" id="UP000217265">
    <property type="component" value="Chromosome"/>
</dbReference>
<dbReference type="AlphaFoldDB" id="A0A290QCI0"/>
<evidence type="ECO:0000256" key="2">
    <source>
        <dbReference type="SAM" id="Phobius"/>
    </source>
</evidence>
<dbReference type="Pfam" id="PF06055">
    <property type="entry name" value="ExoD"/>
    <property type="match status" value="1"/>
</dbReference>
<gene>
    <name evidence="3" type="ORF">CMV30_08265</name>
</gene>
<dbReference type="KEGG" id="vbh:CMV30_08265"/>
<feature type="transmembrane region" description="Helical" evidence="2">
    <location>
        <begin position="153"/>
        <end position="171"/>
    </location>
</feature>
<sequence length="237" mass="26127">MATNAAPEPEQPEGTGELPLESPRALTVYVARRRKLSEEMEALKARSAEGELTLREAIVVLGVRAYTLLLILLSLPFITPIPLPGLSTPFGVAVGLIALRLMLGQKPWLPEKVLNRPIPPGFFGKVFKFAAGVIRFLEKLLKPRLTFLTDTVILYRTHAALMLVAALALLLPLPIPFTNTFPAWTIILVAAGLLERDGLFILGGYLAFAAGVLYFVFLGEATQRALVWLKDWVVSWW</sequence>
<feature type="transmembrane region" description="Helical" evidence="2">
    <location>
        <begin position="199"/>
        <end position="219"/>
    </location>
</feature>